<keyword evidence="2" id="KW-0560">Oxidoreductase</keyword>
<protein>
    <recommendedName>
        <fullName evidence="3">NmrA-like domain-containing protein</fullName>
    </recommendedName>
</protein>
<dbReference type="PANTHER" id="PTHR47706">
    <property type="entry name" value="NMRA-LIKE FAMILY PROTEIN"/>
    <property type="match status" value="1"/>
</dbReference>
<keyword evidence="5" id="KW-1185">Reference proteome</keyword>
<organism evidence="4 5">
    <name type="scientific">Lasiodiplodia hormozganensis</name>
    <dbReference type="NCBI Taxonomy" id="869390"/>
    <lineage>
        <taxon>Eukaryota</taxon>
        <taxon>Fungi</taxon>
        <taxon>Dikarya</taxon>
        <taxon>Ascomycota</taxon>
        <taxon>Pezizomycotina</taxon>
        <taxon>Dothideomycetes</taxon>
        <taxon>Dothideomycetes incertae sedis</taxon>
        <taxon>Botryosphaeriales</taxon>
        <taxon>Botryosphaeriaceae</taxon>
        <taxon>Lasiodiplodia</taxon>
    </lineage>
</organism>
<evidence type="ECO:0000256" key="1">
    <source>
        <dbReference type="ARBA" id="ARBA00022857"/>
    </source>
</evidence>
<feature type="domain" description="NmrA-like" evidence="3">
    <location>
        <begin position="7"/>
        <end position="240"/>
    </location>
</feature>
<dbReference type="Proteomes" id="UP001175001">
    <property type="component" value="Unassembled WGS sequence"/>
</dbReference>
<dbReference type="GO" id="GO:0016491">
    <property type="term" value="F:oxidoreductase activity"/>
    <property type="evidence" value="ECO:0007669"/>
    <property type="project" value="UniProtKB-KW"/>
</dbReference>
<dbReference type="CDD" id="cd05259">
    <property type="entry name" value="PCBER_SDR_a"/>
    <property type="match status" value="1"/>
</dbReference>
<dbReference type="InterPro" id="IPR036291">
    <property type="entry name" value="NAD(P)-bd_dom_sf"/>
</dbReference>
<evidence type="ECO:0000313" key="4">
    <source>
        <dbReference type="EMBL" id="KAK0662824.1"/>
    </source>
</evidence>
<dbReference type="InterPro" id="IPR008030">
    <property type="entry name" value="NmrA-like"/>
</dbReference>
<evidence type="ECO:0000259" key="3">
    <source>
        <dbReference type="Pfam" id="PF05368"/>
    </source>
</evidence>
<dbReference type="InterPro" id="IPR045312">
    <property type="entry name" value="PCBER-like"/>
</dbReference>
<dbReference type="Gene3D" id="3.40.50.720">
    <property type="entry name" value="NAD(P)-binding Rossmann-like Domain"/>
    <property type="match status" value="1"/>
</dbReference>
<dbReference type="PANTHER" id="PTHR47706:SF9">
    <property type="entry name" value="NMRA-LIKE DOMAIN-CONTAINING PROTEIN-RELATED"/>
    <property type="match status" value="1"/>
</dbReference>
<dbReference type="SUPFAM" id="SSF51735">
    <property type="entry name" value="NAD(P)-binding Rossmann-fold domains"/>
    <property type="match status" value="1"/>
</dbReference>
<dbReference type="Gene3D" id="3.90.25.10">
    <property type="entry name" value="UDP-galactose 4-epimerase, domain 1"/>
    <property type="match status" value="1"/>
</dbReference>
<dbReference type="EMBL" id="JAUJDW010000005">
    <property type="protein sequence ID" value="KAK0662824.1"/>
    <property type="molecule type" value="Genomic_DNA"/>
</dbReference>
<name>A0AA40D7A0_9PEZI</name>
<accession>A0AA40D7A0</accession>
<gene>
    <name evidence="4" type="ORF">DIS24_g1721</name>
</gene>
<comment type="caution">
    <text evidence="4">The sequence shown here is derived from an EMBL/GenBank/DDBJ whole genome shotgun (WGS) entry which is preliminary data.</text>
</comment>
<dbReference type="AlphaFoldDB" id="A0AA40D7A0"/>
<sequence>MTEPIANVAIIGGAGDLGPHIISALLDTGIFTVTVISRPTSTSTFPPGVTVRRSDFTTPSLLDAFRGQHAVIDVRARPDVPAWTATASAAAAAGVRRFIPSDFVLDIDNAACGDLYPENRQRCAIRANLKELAGKNPGFSWTAVTNGPFLDWRDAHKNVDEQGLRTGFLGFDLATASATIYDSGDATFCATTLPDVGKAVASILLHTEETANKSVYISSVTTSQNELLRVLAAKTGKEWTVKERIDTEESLRRGKSRQAAGDFSRETIYASAMAAMFNTVYGSDFSKAAEGWNKLLGLERRGIEELVRESVEGKV</sequence>
<dbReference type="Pfam" id="PF05368">
    <property type="entry name" value="NmrA"/>
    <property type="match status" value="1"/>
</dbReference>
<reference evidence="4" key="1">
    <citation type="submission" date="2023-06" db="EMBL/GenBank/DDBJ databases">
        <title>Multi-omics analyses reveal the molecular pathogenesis toolkit of Lasiodiplodia hormozganensis, a cross-kingdom pathogen.</title>
        <authorList>
            <person name="Felix C."/>
            <person name="Meneses R."/>
            <person name="Goncalves M.F.M."/>
            <person name="Tilleman L."/>
            <person name="Duarte A.S."/>
            <person name="Jorrin-Novo J.V."/>
            <person name="Van De Peer Y."/>
            <person name="Deforce D."/>
            <person name="Van Nieuwerburgh F."/>
            <person name="Esteves A.C."/>
            <person name="Alves A."/>
        </authorList>
    </citation>
    <scope>NUCLEOTIDE SEQUENCE</scope>
    <source>
        <strain evidence="4">CBS 339.90</strain>
    </source>
</reference>
<proteinExistence type="predicted"/>
<keyword evidence="1" id="KW-0521">NADP</keyword>
<evidence type="ECO:0000256" key="2">
    <source>
        <dbReference type="ARBA" id="ARBA00023002"/>
    </source>
</evidence>
<dbReference type="InterPro" id="IPR051609">
    <property type="entry name" value="NmrA/Isoflavone_reductase-like"/>
</dbReference>
<evidence type="ECO:0000313" key="5">
    <source>
        <dbReference type="Proteomes" id="UP001175001"/>
    </source>
</evidence>